<gene>
    <name evidence="1" type="ORF">METZ01_LOCUS59474</name>
</gene>
<name>A0A381SRK1_9ZZZZ</name>
<evidence type="ECO:0000313" key="1">
    <source>
        <dbReference type="EMBL" id="SVA06620.1"/>
    </source>
</evidence>
<dbReference type="PANTHER" id="PTHR43221:SF2">
    <property type="entry name" value="PROTEASE HTPX HOMOLOG"/>
    <property type="match status" value="1"/>
</dbReference>
<proteinExistence type="predicted"/>
<organism evidence="1">
    <name type="scientific">marine metagenome</name>
    <dbReference type="NCBI Taxonomy" id="408172"/>
    <lineage>
        <taxon>unclassified sequences</taxon>
        <taxon>metagenomes</taxon>
        <taxon>ecological metagenomes</taxon>
    </lineage>
</organism>
<accession>A0A381SRK1</accession>
<dbReference type="EMBL" id="UINC01003472">
    <property type="protein sequence ID" value="SVA06620.1"/>
    <property type="molecule type" value="Genomic_DNA"/>
</dbReference>
<dbReference type="InterPro" id="IPR050083">
    <property type="entry name" value="HtpX_protease"/>
</dbReference>
<dbReference type="PANTHER" id="PTHR43221">
    <property type="entry name" value="PROTEASE HTPX"/>
    <property type="match status" value="1"/>
</dbReference>
<dbReference type="AlphaFoldDB" id="A0A381SRK1"/>
<reference evidence="1" key="1">
    <citation type="submission" date="2018-05" db="EMBL/GenBank/DDBJ databases">
        <authorList>
            <person name="Lanie J.A."/>
            <person name="Ng W.-L."/>
            <person name="Kazmierczak K.M."/>
            <person name="Andrzejewski T.M."/>
            <person name="Davidsen T.M."/>
            <person name="Wayne K.J."/>
            <person name="Tettelin H."/>
            <person name="Glass J.I."/>
            <person name="Rusch D."/>
            <person name="Podicherti R."/>
            <person name="Tsui H.-C.T."/>
            <person name="Winkler M.E."/>
        </authorList>
    </citation>
    <scope>NUCLEOTIDE SEQUENCE</scope>
</reference>
<dbReference type="Gene3D" id="3.30.2010.10">
    <property type="entry name" value="Metalloproteases ('zincins'), catalytic domain"/>
    <property type="match status" value="1"/>
</dbReference>
<evidence type="ECO:0008006" key="2">
    <source>
        <dbReference type="Google" id="ProtNLM"/>
    </source>
</evidence>
<protein>
    <recommendedName>
        <fullName evidence="2">Peptidase M48 domain-containing protein</fullName>
    </recommendedName>
</protein>
<sequence>MLVLGTGVLGLGGGVLCLVVAARLGVVAGRRSADRLLQVVGTRPASPQDYPRLHNAIDGLCLVQGIDPPPLHVVDMPTGNAAVLGSPDPVLVFTTGALDALEVVELEGLVADLLVRATDGDLAAQTGVAAFGGLPGSGRLRRRWVRPDRQVRFDLEAASVTRYPPGLQRALRSLAGLGSAVPSAPVASAHLWVLQPGGSPETATAAHPPVDLRLAALGEA</sequence>